<dbReference type="AlphaFoldDB" id="G8NRH8"/>
<evidence type="ECO:0008006" key="4">
    <source>
        <dbReference type="Google" id="ProtNLM"/>
    </source>
</evidence>
<accession>G8NRH8</accession>
<keyword evidence="1" id="KW-0472">Membrane</keyword>
<evidence type="ECO:0000256" key="1">
    <source>
        <dbReference type="SAM" id="Phobius"/>
    </source>
</evidence>
<dbReference type="EMBL" id="CP003130">
    <property type="protein sequence ID" value="AEU37336.1"/>
    <property type="molecule type" value="Genomic_DNA"/>
</dbReference>
<dbReference type="RefSeq" id="WP_014266213.1">
    <property type="nucleotide sequence ID" value="NC_016631.1"/>
</dbReference>
<feature type="transmembrane region" description="Helical" evidence="1">
    <location>
        <begin position="95"/>
        <end position="118"/>
    </location>
</feature>
<dbReference type="HOGENOM" id="CLU_135599_1_0_0"/>
<dbReference type="Proteomes" id="UP000007113">
    <property type="component" value="Chromosome"/>
</dbReference>
<keyword evidence="1" id="KW-0812">Transmembrane</keyword>
<protein>
    <recommendedName>
        <fullName evidence="4">DUF1440 domain-containing protein</fullName>
    </recommendedName>
</protein>
<name>G8NRH8_GRAMM</name>
<feature type="transmembrane region" description="Helical" evidence="1">
    <location>
        <begin position="14"/>
        <end position="39"/>
    </location>
</feature>
<evidence type="ECO:0000313" key="2">
    <source>
        <dbReference type="EMBL" id="AEU37336.1"/>
    </source>
</evidence>
<feature type="transmembrane region" description="Helical" evidence="1">
    <location>
        <begin position="130"/>
        <end position="149"/>
    </location>
</feature>
<dbReference type="STRING" id="682795.AciX8_3033"/>
<proteinExistence type="predicted"/>
<dbReference type="KEGG" id="gma:AciX8_3033"/>
<gene>
    <name evidence="2" type="ordered locus">AciX8_3033</name>
</gene>
<reference evidence="2 3" key="1">
    <citation type="submission" date="2011-11" db="EMBL/GenBank/DDBJ databases">
        <title>Complete sequence of Granulicella mallensis MP5ACTX8.</title>
        <authorList>
            <consortium name="US DOE Joint Genome Institute"/>
            <person name="Lucas S."/>
            <person name="Copeland A."/>
            <person name="Lapidus A."/>
            <person name="Cheng J.-F."/>
            <person name="Goodwin L."/>
            <person name="Pitluck S."/>
            <person name="Peters L."/>
            <person name="Lu M."/>
            <person name="Detter J.C."/>
            <person name="Han C."/>
            <person name="Tapia R."/>
            <person name="Land M."/>
            <person name="Hauser L."/>
            <person name="Kyrpides N."/>
            <person name="Ivanova N."/>
            <person name="Mikhailova N."/>
            <person name="Pagani I."/>
            <person name="Rawat S."/>
            <person name="Mannisto M."/>
            <person name="Haggblom M."/>
            <person name="Woyke T."/>
        </authorList>
    </citation>
    <scope>NUCLEOTIDE SEQUENCE [LARGE SCALE GENOMIC DNA]</scope>
    <source>
        <strain evidence="3">ATCC BAA-1857 / DSM 23137 / MP5ACTX8</strain>
    </source>
</reference>
<organism evidence="2 3">
    <name type="scientific">Granulicella mallensis (strain ATCC BAA-1857 / DSM 23137 / MP5ACTX8)</name>
    <dbReference type="NCBI Taxonomy" id="682795"/>
    <lineage>
        <taxon>Bacteria</taxon>
        <taxon>Pseudomonadati</taxon>
        <taxon>Acidobacteriota</taxon>
        <taxon>Terriglobia</taxon>
        <taxon>Terriglobales</taxon>
        <taxon>Acidobacteriaceae</taxon>
        <taxon>Granulicella</taxon>
    </lineage>
</organism>
<keyword evidence="3" id="KW-1185">Reference proteome</keyword>
<keyword evidence="1" id="KW-1133">Transmembrane helix</keyword>
<dbReference type="OrthoDB" id="118190at2"/>
<evidence type="ECO:0000313" key="3">
    <source>
        <dbReference type="Proteomes" id="UP000007113"/>
    </source>
</evidence>
<sequence length="162" mass="17064">MEDSVPGSWSKRNALLAIAIGGMIAGALDLTQACILFGWDIPLSIAAGLIGPKALHGGAGTYVLGVSLHFVIALSAATIYYAASRKLGFLIEHPLVCGLFYGAAIETVMNLIVLPLSALHARGPYELHDLLQGLLVHMVVAGLPIAFSIRRLANNPMRAIKP</sequence>
<feature type="transmembrane region" description="Helical" evidence="1">
    <location>
        <begin position="59"/>
        <end position="83"/>
    </location>
</feature>
<dbReference type="eggNOG" id="ENOG5032Y2Y">
    <property type="taxonomic scope" value="Bacteria"/>
</dbReference>